<feature type="domain" description="HTH araC/xylS-type" evidence="4">
    <location>
        <begin position="178"/>
        <end position="259"/>
    </location>
</feature>
<evidence type="ECO:0000313" key="6">
    <source>
        <dbReference type="Proteomes" id="UP000321793"/>
    </source>
</evidence>
<keyword evidence="1" id="KW-0805">Transcription regulation</keyword>
<gene>
    <name evidence="5" type="ORF">KLO01_13580</name>
</gene>
<comment type="caution">
    <text evidence="5">The sequence shown here is derived from an EMBL/GenBank/DDBJ whole genome shotgun (WGS) entry which is preliminary data.</text>
</comment>
<reference evidence="5 6" key="1">
    <citation type="submission" date="2019-07" db="EMBL/GenBank/DDBJ databases">
        <title>Whole genome shotgun sequence of Knoellia locipacati NBRC 109775.</title>
        <authorList>
            <person name="Hosoyama A."/>
            <person name="Uohara A."/>
            <person name="Ohji S."/>
            <person name="Ichikawa N."/>
        </authorList>
    </citation>
    <scope>NUCLEOTIDE SEQUENCE [LARGE SCALE GENOMIC DNA]</scope>
    <source>
        <strain evidence="5 6">NBRC 109775</strain>
    </source>
</reference>
<accession>A0A512SZD2</accession>
<organism evidence="5 6">
    <name type="scientific">Knoellia locipacati</name>
    <dbReference type="NCBI Taxonomy" id="882824"/>
    <lineage>
        <taxon>Bacteria</taxon>
        <taxon>Bacillati</taxon>
        <taxon>Actinomycetota</taxon>
        <taxon>Actinomycetes</taxon>
        <taxon>Micrococcales</taxon>
        <taxon>Intrasporangiaceae</taxon>
        <taxon>Knoellia</taxon>
    </lineage>
</organism>
<dbReference type="PANTHER" id="PTHR46796">
    <property type="entry name" value="HTH-TYPE TRANSCRIPTIONAL ACTIVATOR RHAS-RELATED"/>
    <property type="match status" value="1"/>
</dbReference>
<dbReference type="Proteomes" id="UP000321793">
    <property type="component" value="Unassembled WGS sequence"/>
</dbReference>
<evidence type="ECO:0000259" key="4">
    <source>
        <dbReference type="PROSITE" id="PS01124"/>
    </source>
</evidence>
<protein>
    <submittedName>
        <fullName evidence="5">AraC family transcriptional regulator</fullName>
    </submittedName>
</protein>
<dbReference type="RefSeq" id="WP_147063461.1">
    <property type="nucleotide sequence ID" value="NZ_BAABDN010000001.1"/>
</dbReference>
<evidence type="ECO:0000256" key="1">
    <source>
        <dbReference type="ARBA" id="ARBA00023015"/>
    </source>
</evidence>
<dbReference type="PROSITE" id="PS01124">
    <property type="entry name" value="HTH_ARAC_FAMILY_2"/>
    <property type="match status" value="1"/>
</dbReference>
<dbReference type="EMBL" id="BKBA01000004">
    <property type="protein sequence ID" value="GEQ13311.1"/>
    <property type="molecule type" value="Genomic_DNA"/>
</dbReference>
<dbReference type="AlphaFoldDB" id="A0A512SZD2"/>
<dbReference type="GO" id="GO:0003700">
    <property type="term" value="F:DNA-binding transcription factor activity"/>
    <property type="evidence" value="ECO:0007669"/>
    <property type="project" value="InterPro"/>
</dbReference>
<name>A0A512SZD2_9MICO</name>
<dbReference type="SMART" id="SM00342">
    <property type="entry name" value="HTH_ARAC"/>
    <property type="match status" value="1"/>
</dbReference>
<sequence length="275" mass="30025">MSTLQSALPCPALRDLVRAYAQRTTGASEAPVVQLVPASLEVVLGFEFGSLFTVDYRDGSSEPAHRIALVGSHCSPNARLTLGAGVESFAIFLQPTALQRLLGIPTHHVADRSYPAVDVLGPGVEVLWSLLAAAATFEERVRLSETFLLRMLLDAEPTTIAHVAMDTFRGHGRRPVVEMAALASLSVRQFERQFERELGMPPKRFARIARFQFALDAKLVDPRRSWLEVAHGAGYYDQMHLVRDFHSLSGASPTRLVAELGDTRPPALAGSDAQD</sequence>
<evidence type="ECO:0000256" key="3">
    <source>
        <dbReference type="ARBA" id="ARBA00023163"/>
    </source>
</evidence>
<proteinExistence type="predicted"/>
<keyword evidence="6" id="KW-1185">Reference proteome</keyword>
<dbReference type="Pfam" id="PF12833">
    <property type="entry name" value="HTH_18"/>
    <property type="match status" value="1"/>
</dbReference>
<dbReference type="Gene3D" id="1.10.10.60">
    <property type="entry name" value="Homeodomain-like"/>
    <property type="match status" value="1"/>
</dbReference>
<keyword evidence="2" id="KW-0238">DNA-binding</keyword>
<dbReference type="OrthoDB" id="2559672at2"/>
<evidence type="ECO:0000313" key="5">
    <source>
        <dbReference type="EMBL" id="GEQ13311.1"/>
    </source>
</evidence>
<keyword evidence="3" id="KW-0804">Transcription</keyword>
<dbReference type="InterPro" id="IPR018060">
    <property type="entry name" value="HTH_AraC"/>
</dbReference>
<evidence type="ECO:0000256" key="2">
    <source>
        <dbReference type="ARBA" id="ARBA00023125"/>
    </source>
</evidence>
<dbReference type="GO" id="GO:0043565">
    <property type="term" value="F:sequence-specific DNA binding"/>
    <property type="evidence" value="ECO:0007669"/>
    <property type="project" value="InterPro"/>
</dbReference>
<dbReference type="InterPro" id="IPR050204">
    <property type="entry name" value="AraC_XylS_family_regulators"/>
</dbReference>